<dbReference type="AlphaFoldDB" id="A0A9P7JTM1"/>
<dbReference type="OrthoDB" id="3187773at2759"/>
<accession>A0A9P7JTM1</accession>
<keyword evidence="2" id="KW-1185">Reference proteome</keyword>
<dbReference type="EMBL" id="JABBWM010000031">
    <property type="protein sequence ID" value="KAG2107503.1"/>
    <property type="molecule type" value="Genomic_DNA"/>
</dbReference>
<evidence type="ECO:0000313" key="1">
    <source>
        <dbReference type="EMBL" id="KAG2107503.1"/>
    </source>
</evidence>
<protein>
    <submittedName>
        <fullName evidence="1">Uncharacterized protein</fullName>
    </submittedName>
</protein>
<reference evidence="1" key="1">
    <citation type="journal article" date="2020" name="New Phytol.">
        <title>Comparative genomics reveals dynamic genome evolution in host specialist ectomycorrhizal fungi.</title>
        <authorList>
            <person name="Lofgren L.A."/>
            <person name="Nguyen N.H."/>
            <person name="Vilgalys R."/>
            <person name="Ruytinx J."/>
            <person name="Liao H.L."/>
            <person name="Branco S."/>
            <person name="Kuo A."/>
            <person name="LaButti K."/>
            <person name="Lipzen A."/>
            <person name="Andreopoulos W."/>
            <person name="Pangilinan J."/>
            <person name="Riley R."/>
            <person name="Hundley H."/>
            <person name="Na H."/>
            <person name="Barry K."/>
            <person name="Grigoriev I.V."/>
            <person name="Stajich J.E."/>
            <person name="Kennedy P.G."/>
        </authorList>
    </citation>
    <scope>NUCLEOTIDE SEQUENCE</scope>
    <source>
        <strain evidence="1">FC423</strain>
    </source>
</reference>
<proteinExistence type="predicted"/>
<dbReference type="GeneID" id="64693672"/>
<gene>
    <name evidence="1" type="ORF">F5147DRAFT_577773</name>
</gene>
<dbReference type="Proteomes" id="UP000823399">
    <property type="component" value="Unassembled WGS sequence"/>
</dbReference>
<organism evidence="1 2">
    <name type="scientific">Suillus discolor</name>
    <dbReference type="NCBI Taxonomy" id="1912936"/>
    <lineage>
        <taxon>Eukaryota</taxon>
        <taxon>Fungi</taxon>
        <taxon>Dikarya</taxon>
        <taxon>Basidiomycota</taxon>
        <taxon>Agaricomycotina</taxon>
        <taxon>Agaricomycetes</taxon>
        <taxon>Agaricomycetidae</taxon>
        <taxon>Boletales</taxon>
        <taxon>Suillineae</taxon>
        <taxon>Suillaceae</taxon>
        <taxon>Suillus</taxon>
    </lineage>
</organism>
<evidence type="ECO:0000313" key="2">
    <source>
        <dbReference type="Proteomes" id="UP000823399"/>
    </source>
</evidence>
<dbReference type="RefSeq" id="XP_041292317.1">
    <property type="nucleotide sequence ID" value="XM_041431413.1"/>
</dbReference>
<sequence length="117" mass="13528">MIQPCQDFRVCTSHKSFSFTFRGVLYPCALIRWFSTIGDRPCPETGMWMVEPELDADSGERLVSVVHLETIMRPAHLIPVYGSHLLPCDITHSDSLMAFEVFYINKYSDYHTFEIAY</sequence>
<comment type="caution">
    <text evidence="1">The sequence shown here is derived from an EMBL/GenBank/DDBJ whole genome shotgun (WGS) entry which is preliminary data.</text>
</comment>
<name>A0A9P7JTM1_9AGAM</name>